<keyword evidence="4" id="KW-1185">Reference proteome</keyword>
<dbReference type="RefSeq" id="WP_034800476.1">
    <property type="nucleotide sequence ID" value="NZ_CP015882.1"/>
</dbReference>
<gene>
    <name evidence="1" type="ORF">NE863_28910</name>
    <name evidence="2" type="ORF">P4B07_33920</name>
</gene>
<dbReference type="OrthoDB" id="8420249at2"/>
<reference evidence="1" key="1">
    <citation type="submission" date="2022-06" db="EMBL/GenBank/DDBJ databases">
        <title>Physiological and biochemical characterization and genomic elucidation of a strain of the genus Ensifer adhaerens M8 that combines arsenic oxidation and chromium reduction.</title>
        <authorList>
            <person name="Li X."/>
            <person name="Yu c."/>
        </authorList>
    </citation>
    <scope>NUCLEOTIDE SEQUENCE</scope>
    <source>
        <strain evidence="1">M8</strain>
        <plasmid evidence="1">pB</plasmid>
    </source>
</reference>
<keyword evidence="1" id="KW-0614">Plasmid</keyword>
<proteinExistence type="predicted"/>
<dbReference type="EMBL" id="CP098809">
    <property type="protein sequence ID" value="USJ27901.1"/>
    <property type="molecule type" value="Genomic_DNA"/>
</dbReference>
<dbReference type="Proteomes" id="UP001055460">
    <property type="component" value="Plasmid pB"/>
</dbReference>
<geneLocation type="plasmid" evidence="2 4">
    <name>unnamedB</name>
</geneLocation>
<dbReference type="KEGG" id="eah:FA04_33405"/>
<name>A0A9Q8YG30_ENSAD</name>
<protein>
    <submittedName>
        <fullName evidence="1">Uncharacterized protein</fullName>
    </submittedName>
</protein>
<dbReference type="AlphaFoldDB" id="A0A9Q8YG30"/>
<dbReference type="Proteomes" id="UP001214094">
    <property type="component" value="Plasmid unnamedB"/>
</dbReference>
<organism evidence="1 3">
    <name type="scientific">Ensifer adhaerens</name>
    <name type="common">Sinorhizobium morelense</name>
    <dbReference type="NCBI Taxonomy" id="106592"/>
    <lineage>
        <taxon>Bacteria</taxon>
        <taxon>Pseudomonadati</taxon>
        <taxon>Pseudomonadota</taxon>
        <taxon>Alphaproteobacteria</taxon>
        <taxon>Hyphomicrobiales</taxon>
        <taxon>Rhizobiaceae</taxon>
        <taxon>Sinorhizobium/Ensifer group</taxon>
        <taxon>Ensifer</taxon>
    </lineage>
</organism>
<evidence type="ECO:0000313" key="3">
    <source>
        <dbReference type="Proteomes" id="UP001055460"/>
    </source>
</evidence>
<evidence type="ECO:0000313" key="1">
    <source>
        <dbReference type="EMBL" id="USJ27901.1"/>
    </source>
</evidence>
<reference evidence="2 4" key="2">
    <citation type="submission" date="2023-03" db="EMBL/GenBank/DDBJ databases">
        <title>Comparative genome and transcriptome analysis combination mining strategies for increasing vitamin B12 production of Ensifer adhaerens strain.</title>
        <authorList>
            <person name="Yongheng L."/>
        </authorList>
    </citation>
    <scope>NUCLEOTIDE SEQUENCE [LARGE SCALE GENOMIC DNA]</scope>
    <source>
        <strain evidence="2 4">Casida A-T305</strain>
        <plasmid evidence="2 4">unnamedB</plasmid>
    </source>
</reference>
<dbReference type="EMBL" id="CP121310">
    <property type="protein sequence ID" value="WFP94782.1"/>
    <property type="molecule type" value="Genomic_DNA"/>
</dbReference>
<geneLocation type="plasmid" evidence="1 3">
    <name>pB</name>
</geneLocation>
<accession>A0A9Q8YG30</accession>
<evidence type="ECO:0000313" key="2">
    <source>
        <dbReference type="EMBL" id="WFP94782.1"/>
    </source>
</evidence>
<evidence type="ECO:0000313" key="4">
    <source>
        <dbReference type="Proteomes" id="UP001214094"/>
    </source>
</evidence>
<sequence length="84" mass="9831">MGLVHLGRARLAMALPAHRERLRSVKDHGLYDLFEKYALAANTLDALQRETPRREERIHDFQQLCLDLQAEVVVVLDRLHEESW</sequence>
<dbReference type="GeneID" id="29522419"/>